<proteinExistence type="predicted"/>
<feature type="region of interest" description="Disordered" evidence="1">
    <location>
        <begin position="21"/>
        <end position="56"/>
    </location>
</feature>
<reference evidence="2 3" key="1">
    <citation type="submission" date="2023-12" db="EMBL/GenBank/DDBJ databases">
        <title>the genome sequence of Hyalangium sp. s54d21.</title>
        <authorList>
            <person name="Zhang X."/>
        </authorList>
    </citation>
    <scope>NUCLEOTIDE SEQUENCE [LARGE SCALE GENOMIC DNA]</scope>
    <source>
        <strain evidence="3">s54d21</strain>
    </source>
</reference>
<accession>A0ABU5GWP3</accession>
<evidence type="ECO:0000256" key="1">
    <source>
        <dbReference type="SAM" id="MobiDB-lite"/>
    </source>
</evidence>
<comment type="caution">
    <text evidence="2">The sequence shown here is derived from an EMBL/GenBank/DDBJ whole genome shotgun (WGS) entry which is preliminary data.</text>
</comment>
<name>A0ABU5GWP3_9BACT</name>
<evidence type="ECO:0008006" key="4">
    <source>
        <dbReference type="Google" id="ProtNLM"/>
    </source>
</evidence>
<dbReference type="InterPro" id="IPR036909">
    <property type="entry name" value="Cyt_c-like_dom_sf"/>
</dbReference>
<evidence type="ECO:0000313" key="2">
    <source>
        <dbReference type="EMBL" id="MDY7225451.1"/>
    </source>
</evidence>
<evidence type="ECO:0000313" key="3">
    <source>
        <dbReference type="Proteomes" id="UP001291309"/>
    </source>
</evidence>
<dbReference type="EMBL" id="JAXIVS010000001">
    <property type="protein sequence ID" value="MDY7225451.1"/>
    <property type="molecule type" value="Genomic_DNA"/>
</dbReference>
<gene>
    <name evidence="2" type="ORF">SYV04_03620</name>
</gene>
<dbReference type="Proteomes" id="UP001291309">
    <property type="component" value="Unassembled WGS sequence"/>
</dbReference>
<organism evidence="2 3">
    <name type="scientific">Hyalangium rubrum</name>
    <dbReference type="NCBI Taxonomy" id="3103134"/>
    <lineage>
        <taxon>Bacteria</taxon>
        <taxon>Pseudomonadati</taxon>
        <taxon>Myxococcota</taxon>
        <taxon>Myxococcia</taxon>
        <taxon>Myxococcales</taxon>
        <taxon>Cystobacterineae</taxon>
        <taxon>Archangiaceae</taxon>
        <taxon>Hyalangium</taxon>
    </lineage>
</organism>
<dbReference type="SUPFAM" id="SSF46626">
    <property type="entry name" value="Cytochrome c"/>
    <property type="match status" value="1"/>
</dbReference>
<protein>
    <recommendedName>
        <fullName evidence="4">Cytochrome c domain-containing protein</fullName>
    </recommendedName>
</protein>
<keyword evidence="3" id="KW-1185">Reference proteome</keyword>
<sequence>MGSWAALGGCLLVVACGDSTPTPPGSEADAGVQVPDAGPGNENPSTCSVPSPTSCPEPAPRYADVAPIFERRCVTCHAGTPGGPWSLADYGHVADWQDTIRTNVRDCSMPPPDSGVPMTLEERTAILTWIRCGLPQ</sequence>
<dbReference type="RefSeq" id="WP_321544161.1">
    <property type="nucleotide sequence ID" value="NZ_JAXIVS010000001.1"/>
</dbReference>